<evidence type="ECO:0000313" key="4">
    <source>
        <dbReference type="EMBL" id="VAW11452.1"/>
    </source>
</evidence>
<dbReference type="InterPro" id="IPR046358">
    <property type="entry name" value="Flagellin_C"/>
</dbReference>
<dbReference type="Pfam" id="PF00669">
    <property type="entry name" value="Flagellin_N"/>
    <property type="match status" value="1"/>
</dbReference>
<dbReference type="PANTHER" id="PTHR42792">
    <property type="entry name" value="FLAGELLIN"/>
    <property type="match status" value="1"/>
</dbReference>
<dbReference type="InterPro" id="IPR001492">
    <property type="entry name" value="Flagellin"/>
</dbReference>
<proteinExistence type="predicted"/>
<dbReference type="EMBL" id="UOEM01000031">
    <property type="protein sequence ID" value="VAW11452.1"/>
    <property type="molecule type" value="Genomic_DNA"/>
</dbReference>
<dbReference type="InterPro" id="IPR001029">
    <property type="entry name" value="Flagellin_N"/>
</dbReference>
<evidence type="ECO:0000259" key="2">
    <source>
        <dbReference type="Pfam" id="PF00669"/>
    </source>
</evidence>
<feature type="domain" description="Flagellin N-terminal" evidence="2">
    <location>
        <begin position="13"/>
        <end position="107"/>
    </location>
</feature>
<dbReference type="Gene3D" id="1.20.1330.10">
    <property type="entry name" value="f41 fragment of flagellin, N-terminal domain"/>
    <property type="match status" value="1"/>
</dbReference>
<keyword evidence="4" id="KW-0969">Cilium</keyword>
<accession>A0A3B0TAC8</accession>
<dbReference type="SUPFAM" id="SSF64518">
    <property type="entry name" value="Phase 1 flagellin"/>
    <property type="match status" value="2"/>
</dbReference>
<dbReference type="GO" id="GO:0005198">
    <property type="term" value="F:structural molecule activity"/>
    <property type="evidence" value="ECO:0007669"/>
    <property type="project" value="InterPro"/>
</dbReference>
<keyword evidence="1" id="KW-0975">Bacterial flagellum</keyword>
<keyword evidence="4" id="KW-0282">Flagellum</keyword>
<evidence type="ECO:0000259" key="3">
    <source>
        <dbReference type="Pfam" id="PF00700"/>
    </source>
</evidence>
<dbReference type="GO" id="GO:0009288">
    <property type="term" value="C:bacterial-type flagellum"/>
    <property type="evidence" value="ECO:0007669"/>
    <property type="project" value="InterPro"/>
</dbReference>
<reference evidence="4" key="1">
    <citation type="submission" date="2018-06" db="EMBL/GenBank/DDBJ databases">
        <authorList>
            <person name="Zhirakovskaya E."/>
        </authorList>
    </citation>
    <scope>NUCLEOTIDE SEQUENCE</scope>
</reference>
<feature type="domain" description="Flagellin C-terminal" evidence="3">
    <location>
        <begin position="297"/>
        <end position="380"/>
    </location>
</feature>
<name>A0A3B0TAC8_9ZZZZ</name>
<sequence length="380" mass="38796">MSDIILSSAVRTNLLSLQKTAEQSAVTQKRLATGLKVNSALDDPTAFFTAASLNNRAGDLNRLLDSAGLAVKSLEAADNAIGAITKLVESAQATAKQALEATAITAVATATGNLDISSETDLGANVAGLDDLDEFTVQVGTAAAVTIVIADGDGVTELLADINAISGVTATTTTDGYLNIAADDVATDLILDDLTTDTALSALGITEGTIAGTSSSERATLATEYDSLRTQINQLAADAGFNGINLLNGDDLKVTFNEDATSSLTVTGVTFDSAGLSISAAASTFQSDTVVNTALTELDASLTTLRSQASTFGSNLSVVQTRQDFTKALINTLETGAAGLTLADTNEEGANLLALQTRQSLSSTALSLASQGDQNVLRLF</sequence>
<dbReference type="AlphaFoldDB" id="A0A3B0TAC8"/>
<gene>
    <name evidence="4" type="ORF">MNBD_ALPHA09-708</name>
</gene>
<dbReference type="Pfam" id="PF00700">
    <property type="entry name" value="Flagellin_C"/>
    <property type="match status" value="1"/>
</dbReference>
<organism evidence="4">
    <name type="scientific">hydrothermal vent metagenome</name>
    <dbReference type="NCBI Taxonomy" id="652676"/>
    <lineage>
        <taxon>unclassified sequences</taxon>
        <taxon>metagenomes</taxon>
        <taxon>ecological metagenomes</taxon>
    </lineage>
</organism>
<evidence type="ECO:0000256" key="1">
    <source>
        <dbReference type="ARBA" id="ARBA00023143"/>
    </source>
</evidence>
<protein>
    <submittedName>
        <fullName evidence="4">Flagellar cap protein FliD</fullName>
    </submittedName>
</protein>
<dbReference type="PANTHER" id="PTHR42792:SF2">
    <property type="entry name" value="FLAGELLIN"/>
    <property type="match status" value="1"/>
</dbReference>
<keyword evidence="4" id="KW-0966">Cell projection</keyword>